<dbReference type="InterPro" id="IPR046764">
    <property type="entry name" value="L_lac_phage_MSP_N"/>
</dbReference>
<proteinExistence type="predicted"/>
<reference evidence="2 3" key="1">
    <citation type="submission" date="2018-02" db="EMBL/GenBank/DDBJ databases">
        <title>The complete genome of two Bacillus pumilus strains from Cuatro Cienegas, Coahuila, Mexico.</title>
        <authorList>
            <person name="Zarza E."/>
            <person name="Alcaraz L.D."/>
            <person name="Aguilar-Salinas B."/>
            <person name="Islas A."/>
            <person name="Olmedo-Alvarez G."/>
        </authorList>
    </citation>
    <scope>NUCLEOTIDE SEQUENCE [LARGE SCALE GENOMIC DNA]</scope>
    <source>
        <strain evidence="2 3">145</strain>
    </source>
</reference>
<evidence type="ECO:0000259" key="1">
    <source>
        <dbReference type="Pfam" id="PF06488"/>
    </source>
</evidence>
<dbReference type="AlphaFoldDB" id="A0AAD0HPA2"/>
<dbReference type="InterPro" id="IPR006490">
    <property type="entry name" value="Maj_tail_phi13"/>
</dbReference>
<evidence type="ECO:0000313" key="2">
    <source>
        <dbReference type="EMBL" id="AVM24892.1"/>
    </source>
</evidence>
<sequence length="200" mass="21978">MGENKVSFGLKNVHYSQYAINEDGTITFGKPKPIPGAVEMSNEPRGDMVEFYADDMLYYSAPNNQGYEGTLNIADIPTSFAIDCLGEEKDEVDGVISEYSDAKPKPFALLFEFDGDVKATRHILYNCTANRPTVNSATKTDSVEPSTSELTYIASPLQINQRPIVKTKTTGSTTDAVYNTWFEKVYVKGQVSSTEPGGNE</sequence>
<dbReference type="Proteomes" id="UP000264960">
    <property type="component" value="Chromosome"/>
</dbReference>
<dbReference type="NCBIfam" id="TIGR01603">
    <property type="entry name" value="maj_tail_phi13"/>
    <property type="match status" value="1"/>
</dbReference>
<dbReference type="EMBL" id="CP027116">
    <property type="protein sequence ID" value="AVM24892.1"/>
    <property type="molecule type" value="Genomic_DNA"/>
</dbReference>
<name>A0AAD0HPA2_BACPU</name>
<gene>
    <name evidence="2" type="ORF">C5695_13955</name>
</gene>
<organism evidence="2 3">
    <name type="scientific">Bacillus pumilus</name>
    <name type="common">Bacillus mesentericus</name>
    <dbReference type="NCBI Taxonomy" id="1408"/>
    <lineage>
        <taxon>Bacteria</taxon>
        <taxon>Bacillati</taxon>
        <taxon>Bacillota</taxon>
        <taxon>Bacilli</taxon>
        <taxon>Bacillales</taxon>
        <taxon>Bacillaceae</taxon>
        <taxon>Bacillus</taxon>
    </lineage>
</organism>
<feature type="domain" description="Phage tail tube protein N-terminal" evidence="1">
    <location>
        <begin position="4"/>
        <end position="159"/>
    </location>
</feature>
<evidence type="ECO:0000313" key="3">
    <source>
        <dbReference type="Proteomes" id="UP000264960"/>
    </source>
</evidence>
<accession>A0AAD0HPA2</accession>
<protein>
    <submittedName>
        <fullName evidence="2">Phage tail protein</fullName>
    </submittedName>
</protein>
<dbReference type="RefSeq" id="WP_117731232.1">
    <property type="nucleotide sequence ID" value="NZ_CP027116.1"/>
</dbReference>
<dbReference type="Pfam" id="PF06488">
    <property type="entry name" value="L_lac_phage_MSP"/>
    <property type="match status" value="1"/>
</dbReference>